<dbReference type="SUPFAM" id="SSF54909">
    <property type="entry name" value="Dimeric alpha+beta barrel"/>
    <property type="match status" value="1"/>
</dbReference>
<dbReference type="InterPro" id="IPR011008">
    <property type="entry name" value="Dimeric_a/b-barrel"/>
</dbReference>
<proteinExistence type="predicted"/>
<name>A0A5M8QM27_9MICO</name>
<keyword evidence="2" id="KW-1185">Reference proteome</keyword>
<dbReference type="OrthoDB" id="9799608at2"/>
<gene>
    <name evidence="1" type="ORF">FQ330_00845</name>
</gene>
<dbReference type="PANTHER" id="PTHR34389">
    <property type="entry name" value="L-RHAMNOSE MUTAROTASE"/>
    <property type="match status" value="1"/>
</dbReference>
<dbReference type="PANTHER" id="PTHR34389:SF2">
    <property type="entry name" value="L-RHAMNOSE MUTAROTASE"/>
    <property type="match status" value="1"/>
</dbReference>
<dbReference type="Gene3D" id="3.30.70.100">
    <property type="match status" value="1"/>
</dbReference>
<dbReference type="EMBL" id="VOIR01000011">
    <property type="protein sequence ID" value="KAA6436014.1"/>
    <property type="molecule type" value="Genomic_DNA"/>
</dbReference>
<dbReference type="RefSeq" id="WP_146354444.1">
    <property type="nucleotide sequence ID" value="NZ_JBIVQT010000006.1"/>
</dbReference>
<dbReference type="Pfam" id="PF05336">
    <property type="entry name" value="rhaM"/>
    <property type="match status" value="1"/>
</dbReference>
<dbReference type="InterPro" id="IPR008000">
    <property type="entry name" value="Rham/fucose_mutarotase"/>
</dbReference>
<dbReference type="GO" id="GO:0019301">
    <property type="term" value="P:rhamnose catabolic process"/>
    <property type="evidence" value="ECO:0007669"/>
    <property type="project" value="TreeGrafter"/>
</dbReference>
<protein>
    <submittedName>
        <fullName evidence="1">L-rhamnose mutarotase</fullName>
    </submittedName>
</protein>
<evidence type="ECO:0000313" key="2">
    <source>
        <dbReference type="Proteomes" id="UP000323221"/>
    </source>
</evidence>
<reference evidence="1 2" key="1">
    <citation type="submission" date="2019-08" db="EMBL/GenBank/DDBJ databases">
        <title>Agrococcus lahaulensis sp. nov., isolated from a cold desert of the Indian Himalayas.</title>
        <authorList>
            <person name="Qu J.H."/>
        </authorList>
    </citation>
    <scope>NUCLEOTIDE SEQUENCE [LARGE SCALE GENOMIC DNA]</scope>
    <source>
        <strain evidence="1 2">NS18</strain>
    </source>
</reference>
<evidence type="ECO:0000313" key="1">
    <source>
        <dbReference type="EMBL" id="KAA6436014.1"/>
    </source>
</evidence>
<organism evidence="1 2">
    <name type="scientific">Agrococcus sediminis</name>
    <dbReference type="NCBI Taxonomy" id="2599924"/>
    <lineage>
        <taxon>Bacteria</taxon>
        <taxon>Bacillati</taxon>
        <taxon>Actinomycetota</taxon>
        <taxon>Actinomycetes</taxon>
        <taxon>Micrococcales</taxon>
        <taxon>Microbacteriaceae</taxon>
        <taxon>Agrococcus</taxon>
    </lineage>
</organism>
<sequence length="124" mass="14058">MTTTREALLAPVCFRLRVRPDLVPAYRERHASVWPEMLRALAATGWHDYRIFVADDGTCIGTFRTADLDASLAGMGALEVNERWQSEMQPFFDGLEQPADRSFELIPLAFDLDAQLEALDQQRS</sequence>
<comment type="caution">
    <text evidence="1">The sequence shown here is derived from an EMBL/GenBank/DDBJ whole genome shotgun (WGS) entry which is preliminary data.</text>
</comment>
<dbReference type="AlphaFoldDB" id="A0A5M8QM27"/>
<dbReference type="GO" id="GO:0016857">
    <property type="term" value="F:racemase and epimerase activity, acting on carbohydrates and derivatives"/>
    <property type="evidence" value="ECO:0007669"/>
    <property type="project" value="InterPro"/>
</dbReference>
<dbReference type="Proteomes" id="UP000323221">
    <property type="component" value="Unassembled WGS sequence"/>
</dbReference>
<accession>A0A5M8QM27</accession>